<gene>
    <name evidence="1" type="ORF">VFPPC_17996</name>
</gene>
<dbReference type="RefSeq" id="XP_022285221.1">
    <property type="nucleotide sequence ID" value="XM_022429661.1"/>
</dbReference>
<sequence length="104" mass="11909">MGRSDLTIPYRSAEQRRIHSRYRTWSSTIGRSPGAKTCSCIRILYPMQNPLVSVRRKMRIRVCQVTANSCQKIIRDYLGLTPVNTSYGSSCGVRNFVYIVQLYG</sequence>
<evidence type="ECO:0000313" key="2">
    <source>
        <dbReference type="Proteomes" id="UP000078397"/>
    </source>
</evidence>
<dbReference type="Proteomes" id="UP000078397">
    <property type="component" value="Unassembled WGS sequence"/>
</dbReference>
<dbReference type="GeneID" id="33936878"/>
<name>A0A219APV9_METCM</name>
<keyword evidence="2" id="KW-1185">Reference proteome</keyword>
<reference evidence="1 2" key="1">
    <citation type="journal article" date="2016" name="PLoS Pathog.">
        <title>Biosynthesis of antibiotic leucinostatins in bio-control fungus Purpureocillium lilacinum and their inhibition on phytophthora revealed by genome mining.</title>
        <authorList>
            <person name="Wang G."/>
            <person name="Liu Z."/>
            <person name="Lin R."/>
            <person name="Li E."/>
            <person name="Mao Z."/>
            <person name="Ling J."/>
            <person name="Yang Y."/>
            <person name="Yin W.B."/>
            <person name="Xie B."/>
        </authorList>
    </citation>
    <scope>NUCLEOTIDE SEQUENCE [LARGE SCALE GENOMIC DNA]</scope>
    <source>
        <strain evidence="1">170</strain>
    </source>
</reference>
<dbReference type="KEGG" id="pchm:VFPPC_17996"/>
<proteinExistence type="predicted"/>
<dbReference type="EMBL" id="LSBJ02000006">
    <property type="protein sequence ID" value="OWT42741.1"/>
    <property type="molecule type" value="Genomic_DNA"/>
</dbReference>
<accession>A0A219APV9</accession>
<evidence type="ECO:0000313" key="1">
    <source>
        <dbReference type="EMBL" id="OWT42741.1"/>
    </source>
</evidence>
<dbReference type="AlphaFoldDB" id="A0A219APV9"/>
<comment type="caution">
    <text evidence="1">The sequence shown here is derived from an EMBL/GenBank/DDBJ whole genome shotgun (WGS) entry which is preliminary data.</text>
</comment>
<organism evidence="1 2">
    <name type="scientific">Pochonia chlamydosporia 170</name>
    <dbReference type="NCBI Taxonomy" id="1380566"/>
    <lineage>
        <taxon>Eukaryota</taxon>
        <taxon>Fungi</taxon>
        <taxon>Dikarya</taxon>
        <taxon>Ascomycota</taxon>
        <taxon>Pezizomycotina</taxon>
        <taxon>Sordariomycetes</taxon>
        <taxon>Hypocreomycetidae</taxon>
        <taxon>Hypocreales</taxon>
        <taxon>Clavicipitaceae</taxon>
        <taxon>Pochonia</taxon>
    </lineage>
</organism>
<protein>
    <submittedName>
        <fullName evidence="1">Uncharacterized protein</fullName>
    </submittedName>
</protein>